<dbReference type="AlphaFoldDB" id="A0A849ABD8"/>
<evidence type="ECO:0000256" key="1">
    <source>
        <dbReference type="SAM" id="Phobius"/>
    </source>
</evidence>
<keyword evidence="1" id="KW-1133">Transmembrane helix</keyword>
<keyword evidence="1" id="KW-0812">Transmembrane</keyword>
<dbReference type="EMBL" id="JABEND010000001">
    <property type="protein sequence ID" value="NNG34222.1"/>
    <property type="molecule type" value="Genomic_DNA"/>
</dbReference>
<name>A0A849ABD8_9ACTN</name>
<evidence type="ECO:0000313" key="2">
    <source>
        <dbReference type="EMBL" id="NNG34222.1"/>
    </source>
</evidence>
<feature type="transmembrane region" description="Helical" evidence="1">
    <location>
        <begin position="80"/>
        <end position="110"/>
    </location>
</feature>
<accession>A0A849ABD8</accession>
<organism evidence="2 3">
    <name type="scientific">Nakamurella aerolata</name>
    <dbReference type="NCBI Taxonomy" id="1656892"/>
    <lineage>
        <taxon>Bacteria</taxon>
        <taxon>Bacillati</taxon>
        <taxon>Actinomycetota</taxon>
        <taxon>Actinomycetes</taxon>
        <taxon>Nakamurellales</taxon>
        <taxon>Nakamurellaceae</taxon>
        <taxon>Nakamurella</taxon>
    </lineage>
</organism>
<feature type="transmembrane region" description="Helical" evidence="1">
    <location>
        <begin position="45"/>
        <end position="65"/>
    </location>
</feature>
<reference evidence="2 3" key="1">
    <citation type="submission" date="2020-05" db="EMBL/GenBank/DDBJ databases">
        <title>Nakamurella sp. DB0629 isolated from air conditioner.</title>
        <authorList>
            <person name="Kim D.H."/>
            <person name="Kim D.-U."/>
        </authorList>
    </citation>
    <scope>NUCLEOTIDE SEQUENCE [LARGE SCALE GENOMIC DNA]</scope>
    <source>
        <strain evidence="2 3">DB0629</strain>
    </source>
</reference>
<gene>
    <name evidence="2" type="ORF">HKD39_00505</name>
</gene>
<evidence type="ECO:0000313" key="3">
    <source>
        <dbReference type="Proteomes" id="UP000562984"/>
    </source>
</evidence>
<dbReference type="Pfam" id="PF04306">
    <property type="entry name" value="DUF456"/>
    <property type="match status" value="1"/>
</dbReference>
<sequence>MTVVVGVVMLLGLLGVAVPLLPGLALIAAAALWWTLADGPSAGHWVVFAVIVVVWGVGFALKYAVPAKRTTASGAVGSSLLLAALLGVVGLFVIPVIGAPVGFVLGIYLAELRRQRSSGAAWRSTKAALTGIALGMLIEFCAGALMIGVWVLGLILV</sequence>
<keyword evidence="1" id="KW-0472">Membrane</keyword>
<keyword evidence="3" id="KW-1185">Reference proteome</keyword>
<comment type="caution">
    <text evidence="2">The sequence shown here is derived from an EMBL/GenBank/DDBJ whole genome shotgun (WGS) entry which is preliminary data.</text>
</comment>
<feature type="transmembrane region" description="Helical" evidence="1">
    <location>
        <begin position="6"/>
        <end position="33"/>
    </location>
</feature>
<dbReference type="InterPro" id="IPR007403">
    <property type="entry name" value="DUF456"/>
</dbReference>
<proteinExistence type="predicted"/>
<dbReference type="Proteomes" id="UP000562984">
    <property type="component" value="Unassembled WGS sequence"/>
</dbReference>
<feature type="transmembrane region" description="Helical" evidence="1">
    <location>
        <begin position="131"/>
        <end position="156"/>
    </location>
</feature>
<protein>
    <submittedName>
        <fullName evidence="2">DUF456 domain-containing protein</fullName>
    </submittedName>
</protein>